<evidence type="ECO:0000313" key="1">
    <source>
        <dbReference type="EMBL" id="MBX58223.1"/>
    </source>
</evidence>
<name>A0A2P2PU83_RHIMU</name>
<dbReference type="EMBL" id="GGEC01077739">
    <property type="protein sequence ID" value="MBX58223.1"/>
    <property type="molecule type" value="Transcribed_RNA"/>
</dbReference>
<reference evidence="1" key="1">
    <citation type="submission" date="2018-02" db="EMBL/GenBank/DDBJ databases">
        <title>Rhizophora mucronata_Transcriptome.</title>
        <authorList>
            <person name="Meera S.P."/>
            <person name="Sreeshan A."/>
            <person name="Augustine A."/>
        </authorList>
    </citation>
    <scope>NUCLEOTIDE SEQUENCE</scope>
    <source>
        <tissue evidence="1">Leaf</tissue>
    </source>
</reference>
<sequence>MHCDIFFIENVLVCVNNITWDSLIFEFSKMSNFLYCLACS</sequence>
<protein>
    <submittedName>
        <fullName evidence="1">Uncharacterized protein</fullName>
    </submittedName>
</protein>
<accession>A0A2P2PU83</accession>
<organism evidence="1">
    <name type="scientific">Rhizophora mucronata</name>
    <name type="common">Asiatic mangrove</name>
    <dbReference type="NCBI Taxonomy" id="61149"/>
    <lineage>
        <taxon>Eukaryota</taxon>
        <taxon>Viridiplantae</taxon>
        <taxon>Streptophyta</taxon>
        <taxon>Embryophyta</taxon>
        <taxon>Tracheophyta</taxon>
        <taxon>Spermatophyta</taxon>
        <taxon>Magnoliopsida</taxon>
        <taxon>eudicotyledons</taxon>
        <taxon>Gunneridae</taxon>
        <taxon>Pentapetalae</taxon>
        <taxon>rosids</taxon>
        <taxon>fabids</taxon>
        <taxon>Malpighiales</taxon>
        <taxon>Rhizophoraceae</taxon>
        <taxon>Rhizophora</taxon>
    </lineage>
</organism>
<proteinExistence type="predicted"/>
<dbReference type="AlphaFoldDB" id="A0A2P2PU83"/>